<keyword evidence="2" id="KW-0732">Signal</keyword>
<dbReference type="RefSeq" id="WP_057956585.1">
    <property type="nucleotide sequence ID" value="NZ_KQ556940.1"/>
</dbReference>
<feature type="signal peptide" evidence="2">
    <location>
        <begin position="1"/>
        <end position="18"/>
    </location>
</feature>
<evidence type="ECO:0000313" key="6">
    <source>
        <dbReference type="Proteomes" id="UP000051634"/>
    </source>
</evidence>
<evidence type="ECO:0000256" key="1">
    <source>
        <dbReference type="SAM" id="Phobius"/>
    </source>
</evidence>
<keyword evidence="1" id="KW-0812">Transmembrane</keyword>
<comment type="caution">
    <text evidence="3">The sequence shown here is derived from an EMBL/GenBank/DDBJ whole genome shotgun (WGS) entry which is preliminary data.</text>
</comment>
<evidence type="ECO:0000313" key="4">
    <source>
        <dbReference type="EMBL" id="KRT59362.1"/>
    </source>
</evidence>
<organism evidence="3 6">
    <name type="scientific">endosymbiont of Ridgeia piscesae</name>
    <dbReference type="NCBI Taxonomy" id="54398"/>
    <lineage>
        <taxon>Bacteria</taxon>
        <taxon>Pseudomonadati</taxon>
        <taxon>Pseudomonadota</taxon>
        <taxon>Gammaproteobacteria</taxon>
        <taxon>sulfur-oxidizing symbionts</taxon>
    </lineage>
</organism>
<keyword evidence="1" id="KW-1133">Transmembrane helix</keyword>
<dbReference type="EMBL" id="LDXT01000083">
    <property type="protein sequence ID" value="KRT55174.1"/>
    <property type="molecule type" value="Genomic_DNA"/>
</dbReference>
<name>A0A0T5YXW0_9GAMM</name>
<reference evidence="5 6" key="1">
    <citation type="submission" date="2015-11" db="EMBL/GenBank/DDBJ databases">
        <title>The genome of Candidatus Endoriftia persephone in Ridgeia piscesae and population structure of the North Eastern Pacific vestimentiferan symbionts.</title>
        <authorList>
            <person name="Perez M."/>
            <person name="Juniper K.S."/>
        </authorList>
    </citation>
    <scope>NUCLEOTIDE SEQUENCE [LARGE SCALE GENOMIC DNA]</scope>
    <source>
        <strain evidence="4">Ind10</strain>
        <strain evidence="3">Ind11</strain>
    </source>
</reference>
<dbReference type="Pfam" id="PF13163">
    <property type="entry name" value="DUF3999"/>
    <property type="match status" value="1"/>
</dbReference>
<keyword evidence="1" id="KW-0472">Membrane</keyword>
<sequence length="458" mass="50695">MKSTILLSLLLLSTLAVADRTALAPADFAWGIRLHPSGERPLYELSVPLAVYQGVVRSDLGDLSLFNAQGSQVPHALQRLSSQQPAEKQLRQVKLFPLFGPSEATLQLIAMQMSQPAGDGQLTLYTREMKQSQDEVLHGYLLQLWGDDEPPAVEGLILQWAAGERGFVQRLRLEQSNDLSHWSLLTDKAVIADLQHNGEQLQQQRIPLGRRPPRYLRLTPADQSRPVRLSSVQLELGGAQPVIEPESMVIADLQRVAAGDYRFQIPVSLPLSGIEILPQEPNSLARVRLYSRGGPKERWQQRAAGLIYSLQSEGVQMQQSSLALTPVADRYWRLRVDKSGGGFGKTAPRIELHWIPHRLRFAARGDGPFLLAYGSARVQAEQSADLWQGFSAGQQDHLVSRQVGIDVPESLAGEAVLSPPLVGDWKQWLLWGVLILASLLLGWMAWSTARQLARQGGS</sequence>
<evidence type="ECO:0000313" key="5">
    <source>
        <dbReference type="Proteomes" id="UP000051276"/>
    </source>
</evidence>
<keyword evidence="6" id="KW-1185">Reference proteome</keyword>
<feature type="chain" id="PRO_5007432437" description="DUF3999 domain-containing protein" evidence="2">
    <location>
        <begin position="19"/>
        <end position="458"/>
    </location>
</feature>
<dbReference type="OrthoDB" id="5405606at2"/>
<dbReference type="Proteomes" id="UP000051634">
    <property type="component" value="Unassembled WGS sequence"/>
</dbReference>
<dbReference type="AlphaFoldDB" id="A0A0T5YXW0"/>
<feature type="transmembrane region" description="Helical" evidence="1">
    <location>
        <begin position="428"/>
        <end position="446"/>
    </location>
</feature>
<dbReference type="STRING" id="54398.Ga0074115_11471"/>
<gene>
    <name evidence="3" type="ORF">Ga0074115_11471</name>
    <name evidence="4" type="ORF">Ga0076813_15352</name>
</gene>
<accession>A0A0T5YXW0</accession>
<dbReference type="EMBL" id="LMXI01000159">
    <property type="protein sequence ID" value="KRT59362.1"/>
    <property type="molecule type" value="Genomic_DNA"/>
</dbReference>
<protein>
    <recommendedName>
        <fullName evidence="7">DUF3999 domain-containing protein</fullName>
    </recommendedName>
</protein>
<dbReference type="InterPro" id="IPR025060">
    <property type="entry name" value="DUF3999"/>
</dbReference>
<evidence type="ECO:0000256" key="2">
    <source>
        <dbReference type="SAM" id="SignalP"/>
    </source>
</evidence>
<evidence type="ECO:0008006" key="7">
    <source>
        <dbReference type="Google" id="ProtNLM"/>
    </source>
</evidence>
<proteinExistence type="predicted"/>
<evidence type="ECO:0000313" key="3">
    <source>
        <dbReference type="EMBL" id="KRT55174.1"/>
    </source>
</evidence>
<dbReference type="Proteomes" id="UP000051276">
    <property type="component" value="Unassembled WGS sequence"/>
</dbReference>